<evidence type="ECO:0000256" key="9">
    <source>
        <dbReference type="SAM" id="Phobius"/>
    </source>
</evidence>
<evidence type="ECO:0000256" key="5">
    <source>
        <dbReference type="ARBA" id="ARBA00022692"/>
    </source>
</evidence>
<dbReference type="Gene3D" id="1.20.1530.20">
    <property type="match status" value="1"/>
</dbReference>
<feature type="transmembrane region" description="Helical" evidence="9">
    <location>
        <begin position="191"/>
        <end position="209"/>
    </location>
</feature>
<evidence type="ECO:0008006" key="12">
    <source>
        <dbReference type="Google" id="ProtNLM"/>
    </source>
</evidence>
<dbReference type="InterPro" id="IPR038770">
    <property type="entry name" value="Na+/solute_symporter_sf"/>
</dbReference>
<evidence type="ECO:0000313" key="10">
    <source>
        <dbReference type="EMBL" id="RWX73702.1"/>
    </source>
</evidence>
<feature type="transmembrane region" description="Helical" evidence="9">
    <location>
        <begin position="230"/>
        <end position="251"/>
    </location>
</feature>
<evidence type="ECO:0000256" key="3">
    <source>
        <dbReference type="ARBA" id="ARBA00022448"/>
    </source>
</evidence>
<dbReference type="Proteomes" id="UP000288215">
    <property type="component" value="Unassembled WGS sequence"/>
</dbReference>
<reference evidence="10 11" key="1">
    <citation type="submission" date="2018-12" db="EMBL/GenBank/DDBJ databases">
        <title>The complete genome of the methanogenic archaea of the candidate phylum Verstraetearchaeota, obtained from the metagenome of underground thermal water.</title>
        <authorList>
            <person name="Kadnikov V.V."/>
            <person name="Mardanov A.V."/>
            <person name="Beletsky A.V."/>
            <person name="Karnachuk O.V."/>
            <person name="Ravin N.V."/>
        </authorList>
    </citation>
    <scope>NUCLEOTIDE SEQUENCE [LARGE SCALE GENOMIC DNA]</scope>
    <source>
        <strain evidence="10">Ch88</strain>
    </source>
</reference>
<keyword evidence="6 9" id="KW-1133">Transmembrane helix</keyword>
<gene>
    <name evidence="10" type="ORF">Metus_0481</name>
</gene>
<organism evidence="10 11">
    <name type="scientific">Methanosuratincola subterraneus</name>
    <dbReference type="NCBI Taxonomy" id="2593994"/>
    <lineage>
        <taxon>Archaea</taxon>
        <taxon>Thermoproteota</taxon>
        <taxon>Methanosuratincolia</taxon>
        <taxon>Candidatus Methanomethylicales</taxon>
        <taxon>Candidatus Methanomethylicaceae</taxon>
        <taxon>Candidatus Methanosuratincola (ex Vanwonterghem et al. 2016)</taxon>
    </lineage>
</organism>
<feature type="region of interest" description="Disordered" evidence="8">
    <location>
        <begin position="1"/>
        <end position="25"/>
    </location>
</feature>
<feature type="transmembrane region" description="Helical" evidence="9">
    <location>
        <begin position="67"/>
        <end position="86"/>
    </location>
</feature>
<protein>
    <recommendedName>
        <fullName evidence="12">Arsenical-resistance protein ACR3</fullName>
    </recommendedName>
</protein>
<feature type="transmembrane region" description="Helical" evidence="9">
    <location>
        <begin position="257"/>
        <end position="284"/>
    </location>
</feature>
<dbReference type="PANTHER" id="PTHR43057:SF1">
    <property type="entry name" value="ARSENICAL-RESISTANCE PROTEIN 3"/>
    <property type="match status" value="1"/>
</dbReference>
<keyword evidence="3" id="KW-0813">Transport</keyword>
<dbReference type="GO" id="GO:0015105">
    <property type="term" value="F:arsenite transmembrane transporter activity"/>
    <property type="evidence" value="ECO:0007669"/>
    <property type="project" value="TreeGrafter"/>
</dbReference>
<evidence type="ECO:0000256" key="2">
    <source>
        <dbReference type="ARBA" id="ARBA00010110"/>
    </source>
</evidence>
<comment type="similarity">
    <text evidence="2">Belongs to the arsenical resistance-3 (ACR3) (TC 2.A.59) family.</text>
</comment>
<feature type="compositionally biased region" description="Low complexity" evidence="8">
    <location>
        <begin position="15"/>
        <end position="25"/>
    </location>
</feature>
<keyword evidence="7 9" id="KW-0472">Membrane</keyword>
<evidence type="ECO:0000313" key="11">
    <source>
        <dbReference type="Proteomes" id="UP000288215"/>
    </source>
</evidence>
<comment type="subcellular location">
    <subcellularLocation>
        <location evidence="1">Cell membrane</location>
        <topology evidence="1">Multi-pass membrane protein</topology>
    </subcellularLocation>
</comment>
<dbReference type="InterPro" id="IPR002657">
    <property type="entry name" value="BilAc:Na_symport/Acr3"/>
</dbReference>
<feature type="transmembrane region" description="Helical" evidence="9">
    <location>
        <begin position="305"/>
        <end position="328"/>
    </location>
</feature>
<dbReference type="InterPro" id="IPR004706">
    <property type="entry name" value="Arsenical-R_Acr3"/>
</dbReference>
<evidence type="ECO:0000256" key="6">
    <source>
        <dbReference type="ARBA" id="ARBA00022989"/>
    </source>
</evidence>
<keyword evidence="4" id="KW-1003">Cell membrane</keyword>
<accession>A0A444L7X5</accession>
<dbReference type="GO" id="GO:0015297">
    <property type="term" value="F:antiporter activity"/>
    <property type="evidence" value="ECO:0007669"/>
    <property type="project" value="InterPro"/>
</dbReference>
<evidence type="ECO:0000256" key="1">
    <source>
        <dbReference type="ARBA" id="ARBA00004651"/>
    </source>
</evidence>
<feature type="transmembrane region" description="Helical" evidence="9">
    <location>
        <begin position="39"/>
        <end position="61"/>
    </location>
</feature>
<evidence type="ECO:0000256" key="4">
    <source>
        <dbReference type="ARBA" id="ARBA00022475"/>
    </source>
</evidence>
<dbReference type="GO" id="GO:0005886">
    <property type="term" value="C:plasma membrane"/>
    <property type="evidence" value="ECO:0007669"/>
    <property type="project" value="UniProtKB-SubCell"/>
</dbReference>
<comment type="caution">
    <text evidence="10">The sequence shown here is derived from an EMBL/GenBank/DDBJ whole genome shotgun (WGS) entry which is preliminary data.</text>
</comment>
<feature type="transmembrane region" description="Helical" evidence="9">
    <location>
        <begin position="127"/>
        <end position="146"/>
    </location>
</feature>
<evidence type="ECO:0000256" key="8">
    <source>
        <dbReference type="SAM" id="MobiDB-lite"/>
    </source>
</evidence>
<dbReference type="GO" id="GO:0015104">
    <property type="term" value="F:antimonite transmembrane transporter activity"/>
    <property type="evidence" value="ECO:0007669"/>
    <property type="project" value="TreeGrafter"/>
</dbReference>
<name>A0A444L7X5_METS7</name>
<dbReference type="EMBL" id="RXGA01000002">
    <property type="protein sequence ID" value="RWX73702.1"/>
    <property type="molecule type" value="Genomic_DNA"/>
</dbReference>
<evidence type="ECO:0000256" key="7">
    <source>
        <dbReference type="ARBA" id="ARBA00023136"/>
    </source>
</evidence>
<feature type="transmembrane region" description="Helical" evidence="9">
    <location>
        <begin position="158"/>
        <end position="185"/>
    </location>
</feature>
<proteinExistence type="inferred from homology"/>
<dbReference type="AlphaFoldDB" id="A0A444L7X5"/>
<sequence>MPDPPGLGKTGGAGAPAAPQPGKRPSGIERVASFIQRNYSYMVFSMVFLGIVAGIAAPMHVQSLKPLMLPLVSIMVYAMTVTIRFRELVQVTKKLKQITLGLLLNFILLPLLCFFLALAFLSSRPEWAAGFILMGTVPCAGMNVVWTGLLKGDVPLALILAALTMILGIVTIPGITALLAGVYVSVNAADLLWSIATVLAIPLILGILTRQALEAKLGKSLPKYLPAFPPVSAITAMILMFSMLAINMAMVPGDLSIVVLLVLPPIILFPIAFGLSHLICSKVLCLPLGETNAIVYSSGMKHLPLAMGIAFASFGAGAALPIAVSAAFQTVNASVFYRVFQRLGRVNAPILRDAGQREIGS</sequence>
<feature type="transmembrane region" description="Helical" evidence="9">
    <location>
        <begin position="98"/>
        <end position="121"/>
    </location>
</feature>
<keyword evidence="5 9" id="KW-0812">Transmembrane</keyword>
<dbReference type="Pfam" id="PF01758">
    <property type="entry name" value="SBF"/>
    <property type="match status" value="1"/>
</dbReference>
<dbReference type="PANTHER" id="PTHR43057">
    <property type="entry name" value="ARSENITE EFFLUX TRANSPORTER"/>
    <property type="match status" value="1"/>
</dbReference>